<accession>A0A9W6JUQ5</accession>
<dbReference type="InterPro" id="IPR029001">
    <property type="entry name" value="ITPase-like_fam"/>
</dbReference>
<dbReference type="AlphaFoldDB" id="A0A9W6JUQ5"/>
<comment type="catalytic activity">
    <reaction evidence="4">
        <text>a 2'-deoxyribonucleoside 5'-triphosphate + H2O = a 2'-deoxyribonucleoside 5'-phosphate + diphosphate + H(+)</text>
        <dbReference type="Rhea" id="RHEA:44644"/>
        <dbReference type="ChEBI" id="CHEBI:15377"/>
        <dbReference type="ChEBI" id="CHEBI:15378"/>
        <dbReference type="ChEBI" id="CHEBI:33019"/>
        <dbReference type="ChEBI" id="CHEBI:61560"/>
        <dbReference type="ChEBI" id="CHEBI:65317"/>
        <dbReference type="EC" id="3.6.1.9"/>
    </reaction>
</comment>
<comment type="caution">
    <text evidence="5">The sequence shown here is derived from an EMBL/GenBank/DDBJ whole genome shotgun (WGS) entry which is preliminary data.</text>
</comment>
<reference evidence="5" key="2">
    <citation type="submission" date="2023-01" db="EMBL/GenBank/DDBJ databases">
        <authorList>
            <person name="Sun Q."/>
            <person name="Evtushenko L."/>
        </authorList>
    </citation>
    <scope>NUCLEOTIDE SEQUENCE</scope>
    <source>
        <strain evidence="5">VKM B-2789</strain>
    </source>
</reference>
<dbReference type="CDD" id="cd00555">
    <property type="entry name" value="Maf"/>
    <property type="match status" value="1"/>
</dbReference>
<dbReference type="EC" id="3.6.1.9" evidence="4"/>
<evidence type="ECO:0000313" key="5">
    <source>
        <dbReference type="EMBL" id="GLK83507.1"/>
    </source>
</evidence>
<comment type="function">
    <text evidence="4">Nucleoside triphosphate pyrophosphatase. May have a dual role in cell division arrest and in preventing the incorporation of modified nucleotides into cellular nucleic acids.</text>
</comment>
<dbReference type="HAMAP" id="MF_00528">
    <property type="entry name" value="Maf"/>
    <property type="match status" value="1"/>
</dbReference>
<keyword evidence="2 4" id="KW-0378">Hydrolase</keyword>
<dbReference type="RefSeq" id="WP_213361824.1">
    <property type="nucleotide sequence ID" value="NZ_BSFM01000007.1"/>
</dbReference>
<keyword evidence="3 4" id="KW-0546">Nucleotide metabolism</keyword>
<dbReference type="Gene3D" id="3.90.950.10">
    <property type="match status" value="1"/>
</dbReference>
<evidence type="ECO:0000256" key="4">
    <source>
        <dbReference type="HAMAP-Rule" id="MF_00528"/>
    </source>
</evidence>
<dbReference type="InterPro" id="IPR003697">
    <property type="entry name" value="Maf-like"/>
</dbReference>
<dbReference type="GO" id="GO:0005737">
    <property type="term" value="C:cytoplasm"/>
    <property type="evidence" value="ECO:0007669"/>
    <property type="project" value="UniProtKB-SubCell"/>
</dbReference>
<comment type="subcellular location">
    <subcellularLocation>
        <location evidence="4">Cytoplasm</location>
    </subcellularLocation>
</comment>
<evidence type="ECO:0000256" key="2">
    <source>
        <dbReference type="ARBA" id="ARBA00022801"/>
    </source>
</evidence>
<dbReference type="SUPFAM" id="SSF52972">
    <property type="entry name" value="ITPase-like"/>
    <property type="match status" value="1"/>
</dbReference>
<comment type="cofactor">
    <cofactor evidence="1 4">
        <name>a divalent metal cation</name>
        <dbReference type="ChEBI" id="CHEBI:60240"/>
    </cofactor>
</comment>
<dbReference type="Proteomes" id="UP001143330">
    <property type="component" value="Unassembled WGS sequence"/>
</dbReference>
<organism evidence="5 6">
    <name type="scientific">Ancylobacter defluvii</name>
    <dbReference type="NCBI Taxonomy" id="1282440"/>
    <lineage>
        <taxon>Bacteria</taxon>
        <taxon>Pseudomonadati</taxon>
        <taxon>Pseudomonadota</taxon>
        <taxon>Alphaproteobacteria</taxon>
        <taxon>Hyphomicrobiales</taxon>
        <taxon>Xanthobacteraceae</taxon>
        <taxon>Ancylobacter</taxon>
    </lineage>
</organism>
<dbReference type="GO" id="GO:0009117">
    <property type="term" value="P:nucleotide metabolic process"/>
    <property type="evidence" value="ECO:0007669"/>
    <property type="project" value="UniProtKB-KW"/>
</dbReference>
<comment type="caution">
    <text evidence="4">Lacks conserved residue(s) required for the propagation of feature annotation.</text>
</comment>
<dbReference type="PANTHER" id="PTHR43213:SF5">
    <property type="entry name" value="BIFUNCTIONAL DTTP_UTP PYROPHOSPHATASE_METHYLTRANSFERASE PROTEIN-RELATED"/>
    <property type="match status" value="1"/>
</dbReference>
<keyword evidence="6" id="KW-1185">Reference proteome</keyword>
<comment type="similarity">
    <text evidence="4">Belongs to the Maf family.</text>
</comment>
<gene>
    <name evidence="5" type="ORF">GCM10017653_15760</name>
</gene>
<evidence type="ECO:0000313" key="6">
    <source>
        <dbReference type="Proteomes" id="UP001143330"/>
    </source>
</evidence>
<dbReference type="PANTHER" id="PTHR43213">
    <property type="entry name" value="BIFUNCTIONAL DTTP/UTP PYROPHOSPHATASE/METHYLTRANSFERASE PROTEIN-RELATED"/>
    <property type="match status" value="1"/>
</dbReference>
<name>A0A9W6JUQ5_9HYPH</name>
<protein>
    <recommendedName>
        <fullName evidence="4">Nucleoside triphosphate pyrophosphatase</fullName>
        <ecNumber evidence="4">3.6.1.9</ecNumber>
    </recommendedName>
    <alternativeName>
        <fullName evidence="4">Nucleotide pyrophosphatase</fullName>
        <shortName evidence="4">Nucleotide PPase</shortName>
    </alternativeName>
</protein>
<dbReference type="PIRSF" id="PIRSF006305">
    <property type="entry name" value="Maf"/>
    <property type="match status" value="1"/>
</dbReference>
<dbReference type="Pfam" id="PF02545">
    <property type="entry name" value="Maf"/>
    <property type="match status" value="1"/>
</dbReference>
<evidence type="ECO:0000256" key="3">
    <source>
        <dbReference type="ARBA" id="ARBA00023080"/>
    </source>
</evidence>
<dbReference type="EMBL" id="BSFM01000007">
    <property type="protein sequence ID" value="GLK83507.1"/>
    <property type="molecule type" value="Genomic_DNA"/>
</dbReference>
<comment type="catalytic activity">
    <reaction evidence="4">
        <text>a ribonucleoside 5'-triphosphate + H2O = a ribonucleoside 5'-phosphate + diphosphate + H(+)</text>
        <dbReference type="Rhea" id="RHEA:23996"/>
        <dbReference type="ChEBI" id="CHEBI:15377"/>
        <dbReference type="ChEBI" id="CHEBI:15378"/>
        <dbReference type="ChEBI" id="CHEBI:33019"/>
        <dbReference type="ChEBI" id="CHEBI:58043"/>
        <dbReference type="ChEBI" id="CHEBI:61557"/>
        <dbReference type="EC" id="3.6.1.9"/>
    </reaction>
</comment>
<sequence>MLERDPRDANSLWQGKDALVLASKSIARLSLLAAAGLPVETVSIEVDERGIEARLLKEGASPAKIALELSIAKALAGSARHPGRLVIGADQTLALGDERFHKPANLEAAAQQLRRLAGHTHALHSGIAVALDGEIVFRAVESALLSMRELSERSLAAYLAEAGPTVSSSVGGYQLEGLGIHLFEKVAGNHMVILGLPLIQLLAFLRERGDLL</sequence>
<keyword evidence="4" id="KW-0963">Cytoplasm</keyword>
<dbReference type="GO" id="GO:0047429">
    <property type="term" value="F:nucleoside triphosphate diphosphatase activity"/>
    <property type="evidence" value="ECO:0007669"/>
    <property type="project" value="UniProtKB-EC"/>
</dbReference>
<reference evidence="5" key="1">
    <citation type="journal article" date="2014" name="Int. J. Syst. Evol. Microbiol.">
        <title>Complete genome sequence of Corynebacterium casei LMG S-19264T (=DSM 44701T), isolated from a smear-ripened cheese.</title>
        <authorList>
            <consortium name="US DOE Joint Genome Institute (JGI-PGF)"/>
            <person name="Walter F."/>
            <person name="Albersmeier A."/>
            <person name="Kalinowski J."/>
            <person name="Ruckert C."/>
        </authorList>
    </citation>
    <scope>NUCLEOTIDE SEQUENCE</scope>
    <source>
        <strain evidence="5">VKM B-2789</strain>
    </source>
</reference>
<feature type="active site" description="Proton acceptor" evidence="4">
    <location>
        <position position="90"/>
    </location>
</feature>
<proteinExistence type="inferred from homology"/>
<evidence type="ECO:0000256" key="1">
    <source>
        <dbReference type="ARBA" id="ARBA00001968"/>
    </source>
</evidence>